<sequence>MIKVSKIVEKKFVEKVEKGTFGLITEVPAYPFCKNLPSKEEKKHCMSLKTDVIIHNEFINALGAELSLYSIYRIYRCSMKKKPIRIREPEKSCKKMLKVLLIDTEYDSGQIKKSCG</sequence>
<name>A0A9X2AA20_9FLAO</name>
<protein>
    <submittedName>
        <fullName evidence="1">Uncharacterized protein</fullName>
    </submittedName>
</protein>
<comment type="caution">
    <text evidence="1">The sequence shown here is derived from an EMBL/GenBank/DDBJ whole genome shotgun (WGS) entry which is preliminary data.</text>
</comment>
<dbReference type="RefSeq" id="WP_240714397.1">
    <property type="nucleotide sequence ID" value="NZ_JAKVTV010000005.1"/>
</dbReference>
<keyword evidence="2" id="KW-1185">Reference proteome</keyword>
<proteinExistence type="predicted"/>
<gene>
    <name evidence="1" type="ORF">ML462_13710</name>
</gene>
<evidence type="ECO:0000313" key="1">
    <source>
        <dbReference type="EMBL" id="MCH4824229.1"/>
    </source>
</evidence>
<organism evidence="1 2">
    <name type="scientific">Christiangramia lutea</name>
    <dbReference type="NCBI Taxonomy" id="1607951"/>
    <lineage>
        <taxon>Bacteria</taxon>
        <taxon>Pseudomonadati</taxon>
        <taxon>Bacteroidota</taxon>
        <taxon>Flavobacteriia</taxon>
        <taxon>Flavobacteriales</taxon>
        <taxon>Flavobacteriaceae</taxon>
        <taxon>Christiangramia</taxon>
    </lineage>
</organism>
<dbReference type="Proteomes" id="UP001139226">
    <property type="component" value="Unassembled WGS sequence"/>
</dbReference>
<dbReference type="EMBL" id="JAKVTV010000005">
    <property type="protein sequence ID" value="MCH4824229.1"/>
    <property type="molecule type" value="Genomic_DNA"/>
</dbReference>
<accession>A0A9X2AA20</accession>
<evidence type="ECO:0000313" key="2">
    <source>
        <dbReference type="Proteomes" id="UP001139226"/>
    </source>
</evidence>
<reference evidence="1" key="1">
    <citation type="submission" date="2022-03" db="EMBL/GenBank/DDBJ databases">
        <title>Gramella crocea sp. nov., isolated from activated sludge of a seafood processing plant.</title>
        <authorList>
            <person name="Zhang X."/>
        </authorList>
    </citation>
    <scope>NUCLEOTIDE SEQUENCE</scope>
    <source>
        <strain evidence="1">YJ019</strain>
    </source>
</reference>
<dbReference type="AlphaFoldDB" id="A0A9X2AA20"/>